<evidence type="ECO:0000259" key="12">
    <source>
        <dbReference type="PROSITE" id="PS50994"/>
    </source>
</evidence>
<evidence type="ECO:0000259" key="10">
    <source>
        <dbReference type="PROSITE" id="PS50876"/>
    </source>
</evidence>
<keyword evidence="4" id="KW-0540">Nuclease</keyword>
<dbReference type="GO" id="GO:0035613">
    <property type="term" value="F:RNA stem-loop binding"/>
    <property type="evidence" value="ECO:0007669"/>
    <property type="project" value="TreeGrafter"/>
</dbReference>
<evidence type="ECO:0000256" key="5">
    <source>
        <dbReference type="ARBA" id="ARBA00022723"/>
    </source>
</evidence>
<dbReference type="PANTHER" id="PTHR41694:SF3">
    <property type="entry name" value="RNA-DIRECTED DNA POLYMERASE-RELATED"/>
    <property type="match status" value="1"/>
</dbReference>
<keyword evidence="5" id="KW-0479">Metal-binding</keyword>
<feature type="non-terminal residue" evidence="13">
    <location>
        <position position="1"/>
    </location>
</feature>
<dbReference type="EC" id="2.7.7.49" evidence="1"/>
<evidence type="ECO:0000256" key="6">
    <source>
        <dbReference type="ARBA" id="ARBA00022759"/>
    </source>
</evidence>
<sequence>EGSPQVAELAAIVRAFKRFSEPFNFITDSAYVAGVVSRAERATLKEVTNPKIHLLLSKLIQLVSHREQPFYVMHIISHTDLPGFIAEGNRRADVLAMPVELVNLPRTFQQAKLSHVMFYQNAPALARMFHLIRDQARAIVATCPNCQRYQLPGPRSLGSCDIWQMDITHVPQFGRQKYVHVSVDTFSGATFASAHCGEAAKDIVNHLMQAFATLAIPKSIKTDNGSAYISCERQRFFNEWGTDHKTGIPHSSTGQSVMERKHQTLKRILEQQ</sequence>
<evidence type="ECO:0000256" key="7">
    <source>
        <dbReference type="ARBA" id="ARBA00022801"/>
    </source>
</evidence>
<dbReference type="GO" id="GO:0003964">
    <property type="term" value="F:RNA-directed DNA polymerase activity"/>
    <property type="evidence" value="ECO:0007669"/>
    <property type="project" value="UniProtKB-KW"/>
</dbReference>
<dbReference type="InterPro" id="IPR017856">
    <property type="entry name" value="Integrase-like_N"/>
</dbReference>
<feature type="domain" description="Integrase catalytic" evidence="12">
    <location>
        <begin position="150"/>
        <end position="272"/>
    </location>
</feature>
<protein>
    <recommendedName>
        <fullName evidence="1">RNA-directed DNA polymerase</fullName>
        <ecNumber evidence="1">2.7.7.49</ecNumber>
    </recommendedName>
</protein>
<proteinExistence type="predicted"/>
<dbReference type="GO" id="GO:0004523">
    <property type="term" value="F:RNA-DNA hybrid ribonuclease activity"/>
    <property type="evidence" value="ECO:0007669"/>
    <property type="project" value="InterPro"/>
</dbReference>
<dbReference type="GO" id="GO:0015074">
    <property type="term" value="P:DNA integration"/>
    <property type="evidence" value="ECO:0007669"/>
    <property type="project" value="InterPro"/>
</dbReference>
<evidence type="ECO:0000256" key="3">
    <source>
        <dbReference type="ARBA" id="ARBA00022695"/>
    </source>
</evidence>
<comment type="caution">
    <text evidence="13">The sequence shown here is derived from an EMBL/GenBank/DDBJ whole genome shotgun (WGS) entry which is preliminary data.</text>
</comment>
<evidence type="ECO:0000256" key="9">
    <source>
        <dbReference type="PROSITE-ProRule" id="PRU00450"/>
    </source>
</evidence>
<evidence type="ECO:0000256" key="8">
    <source>
        <dbReference type="ARBA" id="ARBA00022918"/>
    </source>
</evidence>
<evidence type="ECO:0000313" key="14">
    <source>
        <dbReference type="Proteomes" id="UP000603297"/>
    </source>
</evidence>
<keyword evidence="3" id="KW-0548">Nucleotidyltransferase</keyword>
<accession>A0A852MMN1</accession>
<feature type="non-terminal residue" evidence="13">
    <location>
        <position position="272"/>
    </location>
</feature>
<name>A0A852MMN1_9PASS</name>
<dbReference type="SUPFAM" id="SSF53098">
    <property type="entry name" value="Ribonuclease H-like"/>
    <property type="match status" value="2"/>
</dbReference>
<dbReference type="PANTHER" id="PTHR41694">
    <property type="entry name" value="ENDOGENOUS RETROVIRUS GROUP K MEMBER POL PROTEIN"/>
    <property type="match status" value="1"/>
</dbReference>
<dbReference type="PROSITE" id="PS50994">
    <property type="entry name" value="INTEGRASE"/>
    <property type="match status" value="1"/>
</dbReference>
<dbReference type="SUPFAM" id="SSF46919">
    <property type="entry name" value="N-terminal Zn binding domain of HIV integrase"/>
    <property type="match status" value="1"/>
</dbReference>
<dbReference type="Proteomes" id="UP000603297">
    <property type="component" value="Unassembled WGS sequence"/>
</dbReference>
<reference evidence="13" key="1">
    <citation type="submission" date="2020-02" db="EMBL/GenBank/DDBJ databases">
        <title>Bird 10,000 Genomes (B10K) Project - Family phase.</title>
        <authorList>
            <person name="Zhang G."/>
        </authorList>
    </citation>
    <scope>NUCLEOTIDE SEQUENCE</scope>
    <source>
        <strain evidence="13">B10K-IZ-033-77</strain>
    </source>
</reference>
<gene>
    <name evidence="13" type="primary">Hervk_0</name>
    <name evidence="13" type="ORF">PTEMEL_R12137</name>
</gene>
<dbReference type="InterPro" id="IPR002156">
    <property type="entry name" value="RNaseH_domain"/>
</dbReference>
<keyword evidence="14" id="KW-1185">Reference proteome</keyword>
<keyword evidence="9" id="KW-0863">Zinc-finger</keyword>
<evidence type="ECO:0000259" key="11">
    <source>
        <dbReference type="PROSITE" id="PS50879"/>
    </source>
</evidence>
<keyword evidence="9" id="KW-0862">Zinc</keyword>
<dbReference type="Gene3D" id="1.10.10.200">
    <property type="match status" value="1"/>
</dbReference>
<dbReference type="Pfam" id="PF02022">
    <property type="entry name" value="Integrase_Zn"/>
    <property type="match status" value="1"/>
</dbReference>
<organism evidence="13 14">
    <name type="scientific">Pteruthius melanotis</name>
    <dbReference type="NCBI Taxonomy" id="357074"/>
    <lineage>
        <taxon>Eukaryota</taxon>
        <taxon>Metazoa</taxon>
        <taxon>Chordata</taxon>
        <taxon>Craniata</taxon>
        <taxon>Vertebrata</taxon>
        <taxon>Euteleostomi</taxon>
        <taxon>Archelosauria</taxon>
        <taxon>Archosauria</taxon>
        <taxon>Dinosauria</taxon>
        <taxon>Saurischia</taxon>
        <taxon>Theropoda</taxon>
        <taxon>Coelurosauria</taxon>
        <taxon>Aves</taxon>
        <taxon>Neognathae</taxon>
        <taxon>Neoaves</taxon>
        <taxon>Telluraves</taxon>
        <taxon>Australaves</taxon>
        <taxon>Passeriformes</taxon>
        <taxon>Sylvioidea</taxon>
        <taxon>Timaliidae</taxon>
        <taxon>Pteruthius</taxon>
    </lineage>
</organism>
<dbReference type="Gene3D" id="3.30.420.10">
    <property type="entry name" value="Ribonuclease H-like superfamily/Ribonuclease H"/>
    <property type="match status" value="2"/>
</dbReference>
<dbReference type="InterPro" id="IPR036397">
    <property type="entry name" value="RNaseH_sf"/>
</dbReference>
<feature type="domain" description="RNase H type-1" evidence="11">
    <location>
        <begin position="1"/>
        <end position="101"/>
    </location>
</feature>
<dbReference type="InterPro" id="IPR003308">
    <property type="entry name" value="Integrase_Zn-bd_dom_N"/>
</dbReference>
<dbReference type="Pfam" id="PF00665">
    <property type="entry name" value="rve"/>
    <property type="match status" value="1"/>
</dbReference>
<evidence type="ECO:0000256" key="4">
    <source>
        <dbReference type="ARBA" id="ARBA00022722"/>
    </source>
</evidence>
<keyword evidence="2" id="KW-0808">Transferase</keyword>
<evidence type="ECO:0000256" key="1">
    <source>
        <dbReference type="ARBA" id="ARBA00012493"/>
    </source>
</evidence>
<keyword evidence="8" id="KW-0695">RNA-directed DNA polymerase</keyword>
<dbReference type="PROSITE" id="PS50876">
    <property type="entry name" value="ZF_INTEGRASE"/>
    <property type="match status" value="1"/>
</dbReference>
<evidence type="ECO:0000256" key="2">
    <source>
        <dbReference type="ARBA" id="ARBA00022679"/>
    </source>
</evidence>
<dbReference type="EMBL" id="WEIY01000042">
    <property type="protein sequence ID" value="NXY01765.1"/>
    <property type="molecule type" value="Genomic_DNA"/>
</dbReference>
<dbReference type="InterPro" id="IPR012337">
    <property type="entry name" value="RNaseH-like_sf"/>
</dbReference>
<keyword evidence="6" id="KW-0255">Endonuclease</keyword>
<dbReference type="OrthoDB" id="9386368at2759"/>
<dbReference type="GO" id="GO:0008270">
    <property type="term" value="F:zinc ion binding"/>
    <property type="evidence" value="ECO:0007669"/>
    <property type="project" value="UniProtKB-KW"/>
</dbReference>
<dbReference type="InterPro" id="IPR001584">
    <property type="entry name" value="Integrase_cat-core"/>
</dbReference>
<dbReference type="AlphaFoldDB" id="A0A852MMN1"/>
<evidence type="ECO:0000313" key="13">
    <source>
        <dbReference type="EMBL" id="NXY01765.1"/>
    </source>
</evidence>
<dbReference type="Pfam" id="PF00075">
    <property type="entry name" value="RNase_H"/>
    <property type="match status" value="1"/>
</dbReference>
<dbReference type="PROSITE" id="PS50879">
    <property type="entry name" value="RNASE_H_1"/>
    <property type="match status" value="1"/>
</dbReference>
<feature type="domain" description="Integrase-type" evidence="10">
    <location>
        <begin position="106"/>
        <end position="147"/>
    </location>
</feature>
<keyword evidence="7" id="KW-0378">Hydrolase</keyword>